<dbReference type="EMBL" id="JAAGNN010000009">
    <property type="protein sequence ID" value="KAF4084979.1"/>
    <property type="molecule type" value="Genomic_DNA"/>
</dbReference>
<feature type="domain" description="WW" evidence="2">
    <location>
        <begin position="29"/>
        <end position="62"/>
    </location>
</feature>
<gene>
    <name evidence="3" type="ORF">AMELA_G00112140</name>
</gene>
<sequence>MLTFQLSAFHREGCCTWSATVSSPAETKEGLPYGWDEAYTANGAKYYINHVTQTTSWTHPVMNSLGLSEPDANKPTQNSPESKG</sequence>
<protein>
    <recommendedName>
        <fullName evidence="2">WW domain-containing protein</fullName>
    </recommendedName>
</protein>
<evidence type="ECO:0000259" key="2">
    <source>
        <dbReference type="PROSITE" id="PS50020"/>
    </source>
</evidence>
<dbReference type="PROSITE" id="PS01159">
    <property type="entry name" value="WW_DOMAIN_1"/>
    <property type="match status" value="1"/>
</dbReference>
<dbReference type="CDD" id="cd00201">
    <property type="entry name" value="WW"/>
    <property type="match status" value="1"/>
</dbReference>
<dbReference type="PROSITE" id="PS50020">
    <property type="entry name" value="WW_DOMAIN_2"/>
    <property type="match status" value="1"/>
</dbReference>
<dbReference type="Proteomes" id="UP000593565">
    <property type="component" value="Unassembled WGS sequence"/>
</dbReference>
<feature type="compositionally biased region" description="Polar residues" evidence="1">
    <location>
        <begin position="74"/>
        <end position="84"/>
    </location>
</feature>
<accession>A0A7J6AS75</accession>
<dbReference type="FunFam" id="2.20.70.10:FF:000034">
    <property type="entry name" value="syntaxin-binding protein 4 isoform X1"/>
    <property type="match status" value="1"/>
</dbReference>
<dbReference type="SUPFAM" id="SSF51045">
    <property type="entry name" value="WW domain"/>
    <property type="match status" value="1"/>
</dbReference>
<dbReference type="SMART" id="SM00456">
    <property type="entry name" value="WW"/>
    <property type="match status" value="1"/>
</dbReference>
<organism evidence="3 4">
    <name type="scientific">Ameiurus melas</name>
    <name type="common">Black bullhead</name>
    <name type="synonym">Silurus melas</name>
    <dbReference type="NCBI Taxonomy" id="219545"/>
    <lineage>
        <taxon>Eukaryota</taxon>
        <taxon>Metazoa</taxon>
        <taxon>Chordata</taxon>
        <taxon>Craniata</taxon>
        <taxon>Vertebrata</taxon>
        <taxon>Euteleostomi</taxon>
        <taxon>Actinopterygii</taxon>
        <taxon>Neopterygii</taxon>
        <taxon>Teleostei</taxon>
        <taxon>Ostariophysi</taxon>
        <taxon>Siluriformes</taxon>
        <taxon>Ictaluridae</taxon>
        <taxon>Ameiurus</taxon>
    </lineage>
</organism>
<dbReference type="InterPro" id="IPR036020">
    <property type="entry name" value="WW_dom_sf"/>
</dbReference>
<reference evidence="3 4" key="1">
    <citation type="submission" date="2020-02" db="EMBL/GenBank/DDBJ databases">
        <title>A chromosome-scale genome assembly of the black bullhead catfish (Ameiurus melas).</title>
        <authorList>
            <person name="Wen M."/>
            <person name="Zham M."/>
            <person name="Cabau C."/>
            <person name="Klopp C."/>
            <person name="Donnadieu C."/>
            <person name="Roques C."/>
            <person name="Bouchez O."/>
            <person name="Lampietro C."/>
            <person name="Jouanno E."/>
            <person name="Herpin A."/>
            <person name="Louis A."/>
            <person name="Berthelot C."/>
            <person name="Parey E."/>
            <person name="Roest-Crollius H."/>
            <person name="Braasch I."/>
            <person name="Postlethwait J."/>
            <person name="Robinson-Rechavi M."/>
            <person name="Echchiki A."/>
            <person name="Begum T."/>
            <person name="Montfort J."/>
            <person name="Schartl M."/>
            <person name="Bobe J."/>
            <person name="Guiguen Y."/>
        </authorList>
    </citation>
    <scope>NUCLEOTIDE SEQUENCE [LARGE SCALE GENOMIC DNA]</scope>
    <source>
        <strain evidence="3">M_S1</strain>
        <tissue evidence="3">Blood</tissue>
    </source>
</reference>
<evidence type="ECO:0000313" key="4">
    <source>
        <dbReference type="Proteomes" id="UP000593565"/>
    </source>
</evidence>
<dbReference type="InterPro" id="IPR001202">
    <property type="entry name" value="WW_dom"/>
</dbReference>
<keyword evidence="4" id="KW-1185">Reference proteome</keyword>
<dbReference type="Gene3D" id="2.20.70.10">
    <property type="match status" value="1"/>
</dbReference>
<evidence type="ECO:0000256" key="1">
    <source>
        <dbReference type="SAM" id="MobiDB-lite"/>
    </source>
</evidence>
<name>A0A7J6AS75_AMEME</name>
<dbReference type="AlphaFoldDB" id="A0A7J6AS75"/>
<comment type="caution">
    <text evidence="3">The sequence shown here is derived from an EMBL/GenBank/DDBJ whole genome shotgun (WGS) entry which is preliminary data.</text>
</comment>
<proteinExistence type="predicted"/>
<feature type="region of interest" description="Disordered" evidence="1">
    <location>
        <begin position="62"/>
        <end position="84"/>
    </location>
</feature>
<evidence type="ECO:0000313" key="3">
    <source>
        <dbReference type="EMBL" id="KAF4084979.1"/>
    </source>
</evidence>
<dbReference type="Pfam" id="PF00397">
    <property type="entry name" value="WW"/>
    <property type="match status" value="1"/>
</dbReference>